<comment type="caution">
    <text evidence="4">The sequence shown here is derived from an EMBL/GenBank/DDBJ whole genome shotgun (WGS) entry which is preliminary data.</text>
</comment>
<feature type="region of interest" description="Disordered" evidence="1">
    <location>
        <begin position="41"/>
        <end position="99"/>
    </location>
</feature>
<evidence type="ECO:0000256" key="3">
    <source>
        <dbReference type="SAM" id="SignalP"/>
    </source>
</evidence>
<feature type="transmembrane region" description="Helical" evidence="2">
    <location>
        <begin position="357"/>
        <end position="375"/>
    </location>
</feature>
<keyword evidence="2" id="KW-0812">Transmembrane</keyword>
<feature type="chain" id="PRO_5009533868" evidence="3">
    <location>
        <begin position="31"/>
        <end position="389"/>
    </location>
</feature>
<feature type="compositionally biased region" description="Gly residues" evidence="1">
    <location>
        <begin position="313"/>
        <end position="326"/>
    </location>
</feature>
<feature type="compositionally biased region" description="Low complexity" evidence="1">
    <location>
        <begin position="42"/>
        <end position="63"/>
    </location>
</feature>
<gene>
    <name evidence="4" type="ORF">A3D01_02465</name>
</gene>
<feature type="compositionally biased region" description="Low complexity" evidence="1">
    <location>
        <begin position="71"/>
        <end position="87"/>
    </location>
</feature>
<keyword evidence="2" id="KW-1133">Transmembrane helix</keyword>
<sequence length="389" mass="40430">MYLFRVRKSVTKFLSLLLTLSLISAQTVRAVDIVISENGAGSTSQATVESTSTTSVQQSNTSTIDNSLDVSSNTGDNSTSDNTGGSTQISTGDATTSVDVDNTTNISQVNSDNCCTGENTLAISGNGSGSENIVSLNQKSTVITSINQSANITNNIQGDANTGANLANNNTGDVTIKTGGIKVAGSIVNDPINIASVSVAGGNGDIEALIKRSGAESQNFIYASFINNNNVLLNQEANILNNVNWNLVTGDNSANDNTGDVTIKTGDISLDFFIRNFVNLGSINITDCCQEEIFEDGEEEPKIEPPTEDGEDGGNGGDGGVHGGGSSREGVLLSEAASTGPGVIGLSDTSSEVAQALFFWIGLGMVILGLKYITCEIPSKKLTKRRLYL</sequence>
<dbReference type="STRING" id="1802505.A3D01_02465"/>
<keyword evidence="3" id="KW-0732">Signal</keyword>
<evidence type="ECO:0000313" key="4">
    <source>
        <dbReference type="EMBL" id="OGM33810.1"/>
    </source>
</evidence>
<accession>A0A1F7Z2Z6</accession>
<evidence type="ECO:0000313" key="5">
    <source>
        <dbReference type="Proteomes" id="UP000177169"/>
    </source>
</evidence>
<protein>
    <submittedName>
        <fullName evidence="4">Uncharacterized protein</fullName>
    </submittedName>
</protein>
<name>A0A1F7Z2Z6_9BACT</name>
<organism evidence="4 5">
    <name type="scientific">Candidatus Woesebacteria bacterium RIFCSPHIGHO2_02_FULL_39_13</name>
    <dbReference type="NCBI Taxonomy" id="1802505"/>
    <lineage>
        <taxon>Bacteria</taxon>
        <taxon>Candidatus Woeseibacteriota</taxon>
    </lineage>
</organism>
<reference evidence="4 5" key="1">
    <citation type="journal article" date="2016" name="Nat. Commun.">
        <title>Thousands of microbial genomes shed light on interconnected biogeochemical processes in an aquifer system.</title>
        <authorList>
            <person name="Anantharaman K."/>
            <person name="Brown C.T."/>
            <person name="Hug L.A."/>
            <person name="Sharon I."/>
            <person name="Castelle C.J."/>
            <person name="Probst A.J."/>
            <person name="Thomas B.C."/>
            <person name="Singh A."/>
            <person name="Wilkins M.J."/>
            <person name="Karaoz U."/>
            <person name="Brodie E.L."/>
            <person name="Williams K.H."/>
            <person name="Hubbard S.S."/>
            <person name="Banfield J.F."/>
        </authorList>
    </citation>
    <scope>NUCLEOTIDE SEQUENCE [LARGE SCALE GENOMIC DNA]</scope>
</reference>
<dbReference type="AlphaFoldDB" id="A0A1F7Z2Z6"/>
<dbReference type="EMBL" id="MGGR01000013">
    <property type="protein sequence ID" value="OGM33810.1"/>
    <property type="molecule type" value="Genomic_DNA"/>
</dbReference>
<feature type="region of interest" description="Disordered" evidence="1">
    <location>
        <begin position="297"/>
        <end position="326"/>
    </location>
</feature>
<proteinExistence type="predicted"/>
<evidence type="ECO:0000256" key="2">
    <source>
        <dbReference type="SAM" id="Phobius"/>
    </source>
</evidence>
<keyword evidence="2" id="KW-0472">Membrane</keyword>
<feature type="signal peptide" evidence="3">
    <location>
        <begin position="1"/>
        <end position="30"/>
    </location>
</feature>
<dbReference type="Proteomes" id="UP000177169">
    <property type="component" value="Unassembled WGS sequence"/>
</dbReference>
<evidence type="ECO:0000256" key="1">
    <source>
        <dbReference type="SAM" id="MobiDB-lite"/>
    </source>
</evidence>
<feature type="compositionally biased region" description="Polar residues" evidence="1">
    <location>
        <begin position="88"/>
        <end position="99"/>
    </location>
</feature>